<dbReference type="AlphaFoldDB" id="A0AAD1UA11"/>
<organism evidence="2 3">
    <name type="scientific">Euplotes crassus</name>
    <dbReference type="NCBI Taxonomy" id="5936"/>
    <lineage>
        <taxon>Eukaryota</taxon>
        <taxon>Sar</taxon>
        <taxon>Alveolata</taxon>
        <taxon>Ciliophora</taxon>
        <taxon>Intramacronucleata</taxon>
        <taxon>Spirotrichea</taxon>
        <taxon>Hypotrichia</taxon>
        <taxon>Euplotida</taxon>
        <taxon>Euplotidae</taxon>
        <taxon>Moneuplotes</taxon>
    </lineage>
</organism>
<comment type="caution">
    <text evidence="2">The sequence shown here is derived from an EMBL/GenBank/DDBJ whole genome shotgun (WGS) entry which is preliminary data.</text>
</comment>
<gene>
    <name evidence="2" type="ORF">ECRASSUSDP1_LOCUS4808</name>
</gene>
<protein>
    <submittedName>
        <fullName evidence="2">Uncharacterized protein</fullName>
    </submittedName>
</protein>
<evidence type="ECO:0000313" key="2">
    <source>
        <dbReference type="EMBL" id="CAI2363472.1"/>
    </source>
</evidence>
<dbReference type="EMBL" id="CAMPGE010004622">
    <property type="protein sequence ID" value="CAI2363472.1"/>
    <property type="molecule type" value="Genomic_DNA"/>
</dbReference>
<dbReference type="Proteomes" id="UP001295684">
    <property type="component" value="Unassembled WGS sequence"/>
</dbReference>
<reference evidence="2" key="1">
    <citation type="submission" date="2023-07" db="EMBL/GenBank/DDBJ databases">
        <authorList>
            <consortium name="AG Swart"/>
            <person name="Singh M."/>
            <person name="Singh A."/>
            <person name="Seah K."/>
            <person name="Emmerich C."/>
        </authorList>
    </citation>
    <scope>NUCLEOTIDE SEQUENCE</scope>
    <source>
        <strain evidence="2">DP1</strain>
    </source>
</reference>
<evidence type="ECO:0000313" key="3">
    <source>
        <dbReference type="Proteomes" id="UP001295684"/>
    </source>
</evidence>
<keyword evidence="3" id="KW-1185">Reference proteome</keyword>
<sequence>MIPQICTEIDCKKNVEVYVPEYEEYYCSGCAASLYSDKTQWLLFSPSSCTSSLEQIEYVLDNIEQMASFKSLQKCWKEYLSELKVYKADLETLRDEFSKIKKKRRWIEIGTFQNQCDSLLNAIYQDEMMNLYTKHLMTMSLNHQISPQEALNESHKANASHVEAQSHKEDTQKVRETKELATHTISNLQTSVESIQSQEQQLKEESKEELTQEVGHEDIQTQVIIEEMKEQIAHLETQLEASNKEMDHTTFKELYHAIKGYPLHFVCPSKLNIDLSKTEGQRLVKLFQTMKLPELDEVVITSFKNFNCPQLIGNFLASGMHSKIRGLILDFNDNSYENFSREFSSSYLDAIKDAAKFPSECFALRNFTLNQQQFTEMLVLAKEAQCIQVSLLILEQALMIQSSLNLAL</sequence>
<feature type="coiled-coil region" evidence="1">
    <location>
        <begin position="185"/>
        <end position="245"/>
    </location>
</feature>
<name>A0AAD1UA11_EUPCR</name>
<keyword evidence="1" id="KW-0175">Coiled coil</keyword>
<proteinExistence type="predicted"/>
<evidence type="ECO:0000256" key="1">
    <source>
        <dbReference type="SAM" id="Coils"/>
    </source>
</evidence>
<feature type="coiled-coil region" evidence="1">
    <location>
        <begin position="76"/>
        <end position="103"/>
    </location>
</feature>
<accession>A0AAD1UA11</accession>